<evidence type="ECO:0000256" key="10">
    <source>
        <dbReference type="ARBA" id="ARBA00048540"/>
    </source>
</evidence>
<sequence length="239" mass="25381">MGLPVSLALRGRHAGGPAADDAWRAVVEELREVDRVFSTYRAESWVSRLGRGEADTADAPHDVREVLDLGERARLESGGAFDVVRDGVLDPSGVVKGWAVARAARHLRALDDTDFCLSAGGDMVVHVAAHDRPDWRIGIEHATDPRRVRAVVPLRSGALATSGLAHRGAHVVDARTGLAPSTLASVTVIGPDLTWADIDATAALALDAEAPAWLATRPGRTAYLQWVDGRAETFAVPVA</sequence>
<proteinExistence type="predicted"/>
<keyword evidence="12" id="KW-1185">Reference proteome</keyword>
<comment type="cofactor">
    <cofactor evidence="1">
        <name>Mg(2+)</name>
        <dbReference type="ChEBI" id="CHEBI:18420"/>
    </cofactor>
</comment>
<evidence type="ECO:0000256" key="1">
    <source>
        <dbReference type="ARBA" id="ARBA00001946"/>
    </source>
</evidence>
<dbReference type="SUPFAM" id="SSF143631">
    <property type="entry name" value="ApbE-like"/>
    <property type="match status" value="1"/>
</dbReference>
<evidence type="ECO:0000256" key="3">
    <source>
        <dbReference type="ARBA" id="ARBA00016337"/>
    </source>
</evidence>
<evidence type="ECO:0000256" key="7">
    <source>
        <dbReference type="ARBA" id="ARBA00022827"/>
    </source>
</evidence>
<evidence type="ECO:0000256" key="2">
    <source>
        <dbReference type="ARBA" id="ARBA00011955"/>
    </source>
</evidence>
<dbReference type="EMBL" id="JADKPO010000013">
    <property type="protein sequence ID" value="MBF4768382.1"/>
    <property type="molecule type" value="Genomic_DNA"/>
</dbReference>
<dbReference type="GO" id="GO:0046872">
    <property type="term" value="F:metal ion binding"/>
    <property type="evidence" value="ECO:0007669"/>
    <property type="project" value="UniProtKB-KW"/>
</dbReference>
<dbReference type="PANTHER" id="PTHR30040">
    <property type="entry name" value="THIAMINE BIOSYNTHESIS LIPOPROTEIN APBE"/>
    <property type="match status" value="1"/>
</dbReference>
<keyword evidence="6" id="KW-0479">Metal-binding</keyword>
<organism evidence="11 12">
    <name type="scientific">Nocardioides agariphilus</name>
    <dbReference type="NCBI Taxonomy" id="433664"/>
    <lineage>
        <taxon>Bacteria</taxon>
        <taxon>Bacillati</taxon>
        <taxon>Actinomycetota</taxon>
        <taxon>Actinomycetes</taxon>
        <taxon>Propionibacteriales</taxon>
        <taxon>Nocardioidaceae</taxon>
        <taxon>Nocardioides</taxon>
    </lineage>
</organism>
<gene>
    <name evidence="11" type="ORF">ISU10_11445</name>
</gene>
<dbReference type="InterPro" id="IPR024932">
    <property type="entry name" value="ApbE"/>
</dbReference>
<keyword evidence="7" id="KW-0274">FAD</keyword>
<evidence type="ECO:0000256" key="6">
    <source>
        <dbReference type="ARBA" id="ARBA00022723"/>
    </source>
</evidence>
<protein>
    <recommendedName>
        <fullName evidence="3">FAD:protein FMN transferase</fullName>
        <ecNumber evidence="2">2.7.1.180</ecNumber>
    </recommendedName>
    <alternativeName>
        <fullName evidence="9">Flavin transferase</fullName>
    </alternativeName>
</protein>
<name>A0A930VPL8_9ACTN</name>
<evidence type="ECO:0000256" key="5">
    <source>
        <dbReference type="ARBA" id="ARBA00022679"/>
    </source>
</evidence>
<accession>A0A930VPL8</accession>
<comment type="caution">
    <text evidence="11">The sequence shown here is derived from an EMBL/GenBank/DDBJ whole genome shotgun (WGS) entry which is preliminary data.</text>
</comment>
<evidence type="ECO:0000313" key="12">
    <source>
        <dbReference type="Proteomes" id="UP000660668"/>
    </source>
</evidence>
<reference evidence="11" key="1">
    <citation type="submission" date="2020-11" db="EMBL/GenBank/DDBJ databases">
        <title>Nocardioides cynanchi sp. nov., isolated from soil of rhizosphere of Cynanchum wilfordii.</title>
        <authorList>
            <person name="Lee J.-S."/>
            <person name="Suh M.K."/>
            <person name="Kim J.-S."/>
        </authorList>
    </citation>
    <scope>NUCLEOTIDE SEQUENCE</scope>
    <source>
        <strain evidence="11">KCTC 19276</strain>
    </source>
</reference>
<dbReference type="InterPro" id="IPR003374">
    <property type="entry name" value="ApbE-like_sf"/>
</dbReference>
<dbReference type="PANTHER" id="PTHR30040:SF2">
    <property type="entry name" value="FAD:PROTEIN FMN TRANSFERASE"/>
    <property type="match status" value="1"/>
</dbReference>
<comment type="catalytic activity">
    <reaction evidence="10">
        <text>L-threonyl-[protein] + FAD = FMN-L-threonyl-[protein] + AMP + H(+)</text>
        <dbReference type="Rhea" id="RHEA:36847"/>
        <dbReference type="Rhea" id="RHEA-COMP:11060"/>
        <dbReference type="Rhea" id="RHEA-COMP:11061"/>
        <dbReference type="ChEBI" id="CHEBI:15378"/>
        <dbReference type="ChEBI" id="CHEBI:30013"/>
        <dbReference type="ChEBI" id="CHEBI:57692"/>
        <dbReference type="ChEBI" id="CHEBI:74257"/>
        <dbReference type="ChEBI" id="CHEBI:456215"/>
        <dbReference type="EC" id="2.7.1.180"/>
    </reaction>
</comment>
<evidence type="ECO:0000313" key="11">
    <source>
        <dbReference type="EMBL" id="MBF4768382.1"/>
    </source>
</evidence>
<dbReference type="Pfam" id="PF02424">
    <property type="entry name" value="ApbE"/>
    <property type="match status" value="2"/>
</dbReference>
<keyword evidence="4" id="KW-0285">Flavoprotein</keyword>
<evidence type="ECO:0000256" key="8">
    <source>
        <dbReference type="ARBA" id="ARBA00022842"/>
    </source>
</evidence>
<keyword evidence="5 11" id="KW-0808">Transferase</keyword>
<evidence type="ECO:0000256" key="4">
    <source>
        <dbReference type="ARBA" id="ARBA00022630"/>
    </source>
</evidence>
<keyword evidence="8" id="KW-0460">Magnesium</keyword>
<dbReference type="EC" id="2.7.1.180" evidence="2"/>
<evidence type="ECO:0000256" key="9">
    <source>
        <dbReference type="ARBA" id="ARBA00031306"/>
    </source>
</evidence>
<dbReference type="Gene3D" id="3.10.520.10">
    <property type="entry name" value="ApbE-like domains"/>
    <property type="match status" value="2"/>
</dbReference>
<dbReference type="AlphaFoldDB" id="A0A930VPL8"/>
<dbReference type="Proteomes" id="UP000660668">
    <property type="component" value="Unassembled WGS sequence"/>
</dbReference>
<dbReference type="GO" id="GO:0016740">
    <property type="term" value="F:transferase activity"/>
    <property type="evidence" value="ECO:0007669"/>
    <property type="project" value="UniProtKB-KW"/>
</dbReference>